<comment type="caution">
    <text evidence="1">The sequence shown here is derived from an EMBL/GenBank/DDBJ whole genome shotgun (WGS) entry which is preliminary data.</text>
</comment>
<dbReference type="EMBL" id="CM056815">
    <property type="protein sequence ID" value="KAJ8628703.1"/>
    <property type="molecule type" value="Genomic_DNA"/>
</dbReference>
<name>A0ACC2L616_PERAE</name>
<evidence type="ECO:0000313" key="2">
    <source>
        <dbReference type="Proteomes" id="UP001234297"/>
    </source>
</evidence>
<accession>A0ACC2L616</accession>
<proteinExistence type="predicted"/>
<organism evidence="1 2">
    <name type="scientific">Persea americana</name>
    <name type="common">Avocado</name>
    <dbReference type="NCBI Taxonomy" id="3435"/>
    <lineage>
        <taxon>Eukaryota</taxon>
        <taxon>Viridiplantae</taxon>
        <taxon>Streptophyta</taxon>
        <taxon>Embryophyta</taxon>
        <taxon>Tracheophyta</taxon>
        <taxon>Spermatophyta</taxon>
        <taxon>Magnoliopsida</taxon>
        <taxon>Magnoliidae</taxon>
        <taxon>Laurales</taxon>
        <taxon>Lauraceae</taxon>
        <taxon>Persea</taxon>
    </lineage>
</organism>
<keyword evidence="2" id="KW-1185">Reference proteome</keyword>
<reference evidence="1 2" key="1">
    <citation type="journal article" date="2022" name="Hortic Res">
        <title>A haplotype resolved chromosomal level avocado genome allows analysis of novel avocado genes.</title>
        <authorList>
            <person name="Nath O."/>
            <person name="Fletcher S.J."/>
            <person name="Hayward A."/>
            <person name="Shaw L.M."/>
            <person name="Masouleh A.K."/>
            <person name="Furtado A."/>
            <person name="Henry R.J."/>
            <person name="Mitter N."/>
        </authorList>
    </citation>
    <scope>NUCLEOTIDE SEQUENCE [LARGE SCALE GENOMIC DNA]</scope>
    <source>
        <strain evidence="2">cv. Hass</strain>
    </source>
</reference>
<gene>
    <name evidence="1" type="ORF">MRB53_022026</name>
</gene>
<sequence>MRCSAVWSSCAFCSGFQRSHGASACFGVVLVLREVMEHRPILECPTAVLGCSSNLLSFQSFALKFCIEEESLCCCPEENLVVVLGGVQHRVAGFCFLQCPHVD</sequence>
<evidence type="ECO:0000313" key="1">
    <source>
        <dbReference type="EMBL" id="KAJ8628703.1"/>
    </source>
</evidence>
<protein>
    <submittedName>
        <fullName evidence="1">Uncharacterized protein</fullName>
    </submittedName>
</protein>
<dbReference type="Proteomes" id="UP001234297">
    <property type="component" value="Chromosome 7"/>
</dbReference>